<dbReference type="AlphaFoldDB" id="K5WMC4"/>
<reference evidence="1 2" key="1">
    <citation type="journal article" date="2012" name="BMC Genomics">
        <title>Comparative genomics of the white-rot fungi, Phanerochaete carnosa and P. chrysosporium, to elucidate the genetic basis of the distinct wood types they colonize.</title>
        <authorList>
            <person name="Suzuki H."/>
            <person name="MacDonald J."/>
            <person name="Syed K."/>
            <person name="Salamov A."/>
            <person name="Hori C."/>
            <person name="Aerts A."/>
            <person name="Henrissat B."/>
            <person name="Wiebenga A."/>
            <person name="vanKuyk P.A."/>
            <person name="Barry K."/>
            <person name="Lindquist E."/>
            <person name="LaButti K."/>
            <person name="Lapidus A."/>
            <person name="Lucas S."/>
            <person name="Coutinho P."/>
            <person name="Gong Y."/>
            <person name="Samejima M."/>
            <person name="Mahadevan R."/>
            <person name="Abou-Zaid M."/>
            <person name="de Vries R.P."/>
            <person name="Igarashi K."/>
            <person name="Yadav J.S."/>
            <person name="Grigoriev I.V."/>
            <person name="Master E.R."/>
        </authorList>
    </citation>
    <scope>NUCLEOTIDE SEQUENCE [LARGE SCALE GENOMIC DNA]</scope>
    <source>
        <strain evidence="1 2">HHB-10118-sp</strain>
    </source>
</reference>
<keyword evidence="2" id="KW-1185">Reference proteome</keyword>
<organism evidence="1 2">
    <name type="scientific">Phanerochaete carnosa (strain HHB-10118-sp)</name>
    <name type="common">White-rot fungus</name>
    <name type="synonym">Peniophora carnosa</name>
    <dbReference type="NCBI Taxonomy" id="650164"/>
    <lineage>
        <taxon>Eukaryota</taxon>
        <taxon>Fungi</taxon>
        <taxon>Dikarya</taxon>
        <taxon>Basidiomycota</taxon>
        <taxon>Agaricomycotina</taxon>
        <taxon>Agaricomycetes</taxon>
        <taxon>Polyporales</taxon>
        <taxon>Phanerochaetaceae</taxon>
        <taxon>Phanerochaete</taxon>
    </lineage>
</organism>
<dbReference type="KEGG" id="pco:PHACADRAFT_246166"/>
<dbReference type="EMBL" id="JH930468">
    <property type="protein sequence ID" value="EKM60309.1"/>
    <property type="molecule type" value="Genomic_DNA"/>
</dbReference>
<evidence type="ECO:0000313" key="2">
    <source>
        <dbReference type="Proteomes" id="UP000008370"/>
    </source>
</evidence>
<dbReference type="InParanoid" id="K5WMC4"/>
<sequence length="192" mass="21403">MLAPLSNVKTALLVEPVVSGTLPWGNILLSLSAVEELGFEYETFPNLGVNTVPDSQVASGDKTEPALPFSLKSVHAWERHHLHSVLPPAELHSLSMLHHAVRTLMTRSQPASSRFGSVQDVAIQRHTLDFHEHDDGVCRCEDRIFFNTHPEAWHAYLTSEISRDPNPPQSKSWFASFAARIHRSIVPTCIID</sequence>
<accession>K5WMC4</accession>
<protein>
    <submittedName>
        <fullName evidence="1">Uncharacterized protein</fullName>
    </submittedName>
</protein>
<evidence type="ECO:0000313" key="1">
    <source>
        <dbReference type="EMBL" id="EKM60309.1"/>
    </source>
</evidence>
<proteinExistence type="predicted"/>
<dbReference type="HOGENOM" id="CLU_1415631_0_0_1"/>
<dbReference type="GeneID" id="18913747"/>
<dbReference type="RefSeq" id="XP_007389780.1">
    <property type="nucleotide sequence ID" value="XM_007389718.1"/>
</dbReference>
<gene>
    <name evidence="1" type="ORF">PHACADRAFT_246166</name>
</gene>
<name>K5WMC4_PHACS</name>
<dbReference type="Proteomes" id="UP000008370">
    <property type="component" value="Unassembled WGS sequence"/>
</dbReference>